<evidence type="ECO:0000313" key="2">
    <source>
        <dbReference type="EMBL" id="NCJ07966.1"/>
    </source>
</evidence>
<dbReference type="EMBL" id="WVIC01000037">
    <property type="protein sequence ID" value="NCJ07966.1"/>
    <property type="molecule type" value="Genomic_DNA"/>
</dbReference>
<feature type="compositionally biased region" description="Polar residues" evidence="1">
    <location>
        <begin position="64"/>
        <end position="74"/>
    </location>
</feature>
<keyword evidence="3" id="KW-1185">Reference proteome</keyword>
<gene>
    <name evidence="2" type="ORF">GS597_15920</name>
</gene>
<evidence type="ECO:0000256" key="1">
    <source>
        <dbReference type="SAM" id="MobiDB-lite"/>
    </source>
</evidence>
<dbReference type="Proteomes" id="UP000607397">
    <property type="component" value="Unassembled WGS sequence"/>
</dbReference>
<feature type="region of interest" description="Disordered" evidence="1">
    <location>
        <begin position="51"/>
        <end position="74"/>
    </location>
</feature>
<dbReference type="AlphaFoldDB" id="A0A8K2A1C9"/>
<accession>A0A8K2A1C9</accession>
<comment type="caution">
    <text evidence="2">The sequence shown here is derived from an EMBL/GenBank/DDBJ whole genome shotgun (WGS) entry which is preliminary data.</text>
</comment>
<proteinExistence type="predicted"/>
<name>A0A8K2A1C9_9CYAN</name>
<protein>
    <submittedName>
        <fullName evidence="2">Uncharacterized protein</fullName>
    </submittedName>
</protein>
<organism evidence="2 3">
    <name type="scientific">Petrachloros mirabilis ULC683</name>
    <dbReference type="NCBI Taxonomy" id="2781853"/>
    <lineage>
        <taxon>Bacteria</taxon>
        <taxon>Bacillati</taxon>
        <taxon>Cyanobacteriota</taxon>
        <taxon>Cyanophyceae</taxon>
        <taxon>Synechococcales</taxon>
        <taxon>Petrachlorosaceae</taxon>
        <taxon>Petrachloros</taxon>
        <taxon>Petrachloros mirabilis</taxon>
    </lineage>
</organism>
<sequence>MFSRTNLIVFGTLVLLFVALGDRILPDPLGSASATTRKTLNQALVNLFPTFRPPLDPHERTEDAIQQQQRRPNP</sequence>
<dbReference type="RefSeq" id="WP_161826444.1">
    <property type="nucleotide sequence ID" value="NZ_WVIC01000037.1"/>
</dbReference>
<reference evidence="2" key="1">
    <citation type="submission" date="2019-12" db="EMBL/GenBank/DDBJ databases">
        <title>High-Quality draft genome sequences of three cyanobacteria isolated from the limestone walls of the Old Cathedral of Coimbra.</title>
        <authorList>
            <person name="Tiago I."/>
            <person name="Soares F."/>
            <person name="Portugal A."/>
        </authorList>
    </citation>
    <scope>NUCLEOTIDE SEQUENCE [LARGE SCALE GENOMIC DNA]</scope>
    <source>
        <strain evidence="2">C</strain>
    </source>
</reference>
<evidence type="ECO:0000313" key="3">
    <source>
        <dbReference type="Proteomes" id="UP000607397"/>
    </source>
</evidence>